<organism evidence="2 3">
    <name type="scientific">Pseudooctadecabacter jejudonensis</name>
    <dbReference type="NCBI Taxonomy" id="1391910"/>
    <lineage>
        <taxon>Bacteria</taxon>
        <taxon>Pseudomonadati</taxon>
        <taxon>Pseudomonadota</taxon>
        <taxon>Alphaproteobacteria</taxon>
        <taxon>Rhodobacterales</taxon>
        <taxon>Paracoccaceae</taxon>
        <taxon>Pseudooctadecabacter</taxon>
    </lineage>
</organism>
<evidence type="ECO:0000313" key="3">
    <source>
        <dbReference type="Proteomes" id="UP000193623"/>
    </source>
</evidence>
<dbReference type="EMBL" id="FWFT01000001">
    <property type="protein sequence ID" value="SLN22660.1"/>
    <property type="molecule type" value="Genomic_DNA"/>
</dbReference>
<feature type="region of interest" description="Disordered" evidence="1">
    <location>
        <begin position="1"/>
        <end position="30"/>
    </location>
</feature>
<sequence>MAAPKRRVHQLGPSLCTNRPQTFHKSLPPNFLQKFGPRYSGQM</sequence>
<name>A0A1Y5RQ08_9RHOB</name>
<dbReference type="Proteomes" id="UP000193623">
    <property type="component" value="Unassembled WGS sequence"/>
</dbReference>
<evidence type="ECO:0000313" key="2">
    <source>
        <dbReference type="EMBL" id="SLN22660.1"/>
    </source>
</evidence>
<reference evidence="2 3" key="1">
    <citation type="submission" date="2017-03" db="EMBL/GenBank/DDBJ databases">
        <authorList>
            <person name="Afonso C.L."/>
            <person name="Miller P.J."/>
            <person name="Scott M.A."/>
            <person name="Spackman E."/>
            <person name="Goraichik I."/>
            <person name="Dimitrov K.M."/>
            <person name="Suarez D.L."/>
            <person name="Swayne D.E."/>
        </authorList>
    </citation>
    <scope>NUCLEOTIDE SEQUENCE [LARGE SCALE GENOMIC DNA]</scope>
    <source>
        <strain evidence="2 3">CECT 8397</strain>
    </source>
</reference>
<feature type="compositionally biased region" description="Polar residues" evidence="1">
    <location>
        <begin position="15"/>
        <end position="24"/>
    </location>
</feature>
<accession>A0A1Y5RQ08</accession>
<proteinExistence type="predicted"/>
<gene>
    <name evidence="2" type="ORF">PSJ8397_00932</name>
</gene>
<protein>
    <submittedName>
        <fullName evidence="2">Uncharacterized protein</fullName>
    </submittedName>
</protein>
<keyword evidence="3" id="KW-1185">Reference proteome</keyword>
<evidence type="ECO:0000256" key="1">
    <source>
        <dbReference type="SAM" id="MobiDB-lite"/>
    </source>
</evidence>
<dbReference type="AlphaFoldDB" id="A0A1Y5RQ08"/>